<reference evidence="1" key="1">
    <citation type="submission" date="2018-07" db="EMBL/GenBank/DDBJ databases">
        <authorList>
            <consortium name="NARMS: The National Antimicrobial Resistance Monitoring System"/>
        </authorList>
    </citation>
    <scope>NUCLEOTIDE SEQUENCE</scope>
    <source>
        <strain evidence="1">FSIS11811530</strain>
    </source>
</reference>
<gene>
    <name evidence="1" type="ORF">DUH84_07890</name>
    <name evidence="2" type="ORF">FZV55_06155</name>
</gene>
<feature type="non-terminal residue" evidence="1">
    <location>
        <position position="56"/>
    </location>
</feature>
<dbReference type="EMBL" id="AACQNU010000062">
    <property type="protein sequence ID" value="EAL7092071.1"/>
    <property type="molecule type" value="Genomic_DNA"/>
</dbReference>
<evidence type="ECO:0000313" key="1">
    <source>
        <dbReference type="EMBL" id="EAL7092071.1"/>
    </source>
</evidence>
<comment type="caution">
    <text evidence="1">The sequence shown here is derived from an EMBL/GenBank/DDBJ whole genome shotgun (WGS) entry which is preliminary data.</text>
</comment>
<accession>A0A5T1VSX3</accession>
<proteinExistence type="predicted"/>
<organism evidence="1">
    <name type="scientific">Campylobacter jejuni</name>
    <dbReference type="NCBI Taxonomy" id="197"/>
    <lineage>
        <taxon>Bacteria</taxon>
        <taxon>Pseudomonadati</taxon>
        <taxon>Campylobacterota</taxon>
        <taxon>Epsilonproteobacteria</taxon>
        <taxon>Campylobacterales</taxon>
        <taxon>Campylobacteraceae</taxon>
        <taxon>Campylobacter</taxon>
    </lineage>
</organism>
<protein>
    <submittedName>
        <fullName evidence="1">Magnesium transporter CorA family protein</fullName>
    </submittedName>
</protein>
<name>A0A5T1VSX3_CAMJU</name>
<evidence type="ECO:0000313" key="2">
    <source>
        <dbReference type="EMBL" id="ECQ5679319.1"/>
    </source>
</evidence>
<dbReference type="AlphaFoldDB" id="A0A5T1VSX3"/>
<dbReference type="EMBL" id="AAKBYF010000069">
    <property type="protein sequence ID" value="ECQ5679319.1"/>
    <property type="molecule type" value="Genomic_DNA"/>
</dbReference>
<reference evidence="2" key="2">
    <citation type="submission" date="2019-08" db="EMBL/GenBank/DDBJ databases">
        <authorList>
            <person name="Ashton P.M."/>
            <person name="Dallman T."/>
            <person name="Nair S."/>
            <person name="De Pinna E."/>
            <person name="Peters T."/>
            <person name="Grant K."/>
        </authorList>
    </citation>
    <scope>NUCLEOTIDE SEQUENCE</scope>
    <source>
        <strain evidence="2">262635</strain>
    </source>
</reference>
<sequence length="56" mass="6858">MLELHENLKKILQAKNLETFYSEIYGQKIFVYVGLNLETWLFNDEKIYKLQNEEFK</sequence>